<protein>
    <submittedName>
        <fullName evidence="2">ImmA/IrrE family metallo-endopeptidase</fullName>
    </submittedName>
</protein>
<dbReference type="AlphaFoldDB" id="A0A4R9LR41"/>
<name>A0A4R9LR41_9LEPT</name>
<dbReference type="Pfam" id="PF06114">
    <property type="entry name" value="Peptidase_M78"/>
    <property type="match status" value="1"/>
</dbReference>
<feature type="domain" description="IrrE N-terminal-like" evidence="1">
    <location>
        <begin position="49"/>
        <end position="91"/>
    </location>
</feature>
<dbReference type="OrthoDB" id="9816277at2"/>
<gene>
    <name evidence="2" type="ORF">EHS11_12440</name>
</gene>
<organism evidence="2 3">
    <name type="scientific">Leptospira ilyithenensis</name>
    <dbReference type="NCBI Taxonomy" id="2484901"/>
    <lineage>
        <taxon>Bacteria</taxon>
        <taxon>Pseudomonadati</taxon>
        <taxon>Spirochaetota</taxon>
        <taxon>Spirochaetia</taxon>
        <taxon>Leptospirales</taxon>
        <taxon>Leptospiraceae</taxon>
        <taxon>Leptospira</taxon>
    </lineage>
</organism>
<evidence type="ECO:0000259" key="1">
    <source>
        <dbReference type="Pfam" id="PF06114"/>
    </source>
</evidence>
<evidence type="ECO:0000313" key="2">
    <source>
        <dbReference type="EMBL" id="TGN09354.1"/>
    </source>
</evidence>
<dbReference type="Proteomes" id="UP000298264">
    <property type="component" value="Unassembled WGS sequence"/>
</dbReference>
<evidence type="ECO:0000313" key="3">
    <source>
        <dbReference type="Proteomes" id="UP000298264"/>
    </source>
</evidence>
<dbReference type="InterPro" id="IPR010359">
    <property type="entry name" value="IrrE_HExxH"/>
</dbReference>
<dbReference type="EMBL" id="RQHV01000052">
    <property type="protein sequence ID" value="TGN09354.1"/>
    <property type="molecule type" value="Genomic_DNA"/>
</dbReference>
<proteinExistence type="predicted"/>
<dbReference type="RefSeq" id="WP_135764736.1">
    <property type="nucleotide sequence ID" value="NZ_RQHV01000052.1"/>
</dbReference>
<reference evidence="2" key="1">
    <citation type="journal article" date="2019" name="PLoS Negl. Trop. Dis.">
        <title>Revisiting the worldwide diversity of Leptospira species in the environment.</title>
        <authorList>
            <person name="Vincent A.T."/>
            <person name="Schiettekatte O."/>
            <person name="Bourhy P."/>
            <person name="Veyrier F.J."/>
            <person name="Picardeau M."/>
        </authorList>
    </citation>
    <scope>NUCLEOTIDE SEQUENCE [LARGE SCALE GENOMIC DNA]</scope>
    <source>
        <strain evidence="2">201400974</strain>
    </source>
</reference>
<dbReference type="Gene3D" id="1.10.10.2910">
    <property type="match status" value="1"/>
</dbReference>
<keyword evidence="3" id="KW-1185">Reference proteome</keyword>
<accession>A0A4R9LR41</accession>
<comment type="caution">
    <text evidence="2">The sequence shown here is derived from an EMBL/GenBank/DDBJ whole genome shotgun (WGS) entry which is preliminary data.</text>
</comment>
<sequence>MEPKKNSRRRIAPSEREPDFLEIPPLFPLCGIQDNHQDVSGILNVEGNLYSIVVDQDHHDHRKRFTIAHELGHYILHKPESIHVDKMSFYRSPLSSTALDRLEIEAN</sequence>